<evidence type="ECO:0000313" key="4">
    <source>
        <dbReference type="EMBL" id="SDV48712.1"/>
    </source>
</evidence>
<gene>
    <name evidence="4" type="ORF">SAMN05216551_1062</name>
</gene>
<feature type="domain" description="Endonuclease GajA/Old nuclease/RecF-like AAA" evidence="2">
    <location>
        <begin position="1"/>
        <end position="48"/>
    </location>
</feature>
<dbReference type="Gene3D" id="3.40.50.300">
    <property type="entry name" value="P-loop containing nucleotide triphosphate hydrolases"/>
    <property type="match status" value="1"/>
</dbReference>
<feature type="region of interest" description="Disordered" evidence="1">
    <location>
        <begin position="258"/>
        <end position="280"/>
    </location>
</feature>
<organism evidence="4 5">
    <name type="scientific">Chitinasiproducens palmae</name>
    <dbReference type="NCBI Taxonomy" id="1770053"/>
    <lineage>
        <taxon>Bacteria</taxon>
        <taxon>Pseudomonadati</taxon>
        <taxon>Pseudomonadota</taxon>
        <taxon>Betaproteobacteria</taxon>
        <taxon>Burkholderiales</taxon>
        <taxon>Burkholderiaceae</taxon>
        <taxon>Chitinasiproducens</taxon>
    </lineage>
</organism>
<sequence length="785" mass="86320">MHIQHVEIGNFRKLKAVRIDFSEKKTVFVGANNSGKTSAMVALRRFLIEPSELTVNDLTLSHWTEINASAAGWESAVSSGEVSTALDWSKVLPFLDVWLSVASNELHYVQKLLPTLDWQGGHLGVRLRLEPKDAEGLQREYLRARATITELLTQPLAAAVVGGAEGAAEVVVETGSVPLAVPAYTFSLWPQSMMDFLGRRLHGLFTVRAYLLDPAALMSPQGGLALPQVLSPNSDPLDGDPFKGLICIDEINAQRGFGYTGSTRTSSEDDSRYDPQEARGGRKLSAQLRSYYTQHLDPYDKPEPKDLTALQALHDAEAAFEARLTEGFAAALKELEHIGYPGITDPKLTITTRIKPTDGLNHGSAVQYEVPTHLAEGAKGHRLPEDSNGLGYQNLVSMVFALMSFRDRWMRVGKAGTLVAEEDSFVPPLHLVLVEEPEAHLHAQVQQVFIKQAYAVLRKHPKLGNTTALKTQLIVSTHSSHLAHECDFESLRYFRRLPAPTEAGAVPIASVVNLSEVFGGADITERFVTRYLKATHCDLFFADGAVLIEGPAERILVPHFVRERPDFEYLRRCYITWLEIGGSHAHRLKRLLEHLGLSTLIITDIDAKDGTSGAALPPRRNSGQKARNETLKSWVPVEESLDALLDKASCDLVKEDPSGYAIRVAYQQPIALSFKSKPPSEALANTFEDALLYENPDMFANLAGDGLIKTFRDALSDSVDLDALATAVHLGLKTGNKAKFALDLLYSDKITALKVPAYIHDGLAWLTLQLKRKEQDALGQTKVPA</sequence>
<dbReference type="Pfam" id="PF13175">
    <property type="entry name" value="AAA_15"/>
    <property type="match status" value="2"/>
</dbReference>
<accession>A0A1H2PRK0</accession>
<evidence type="ECO:0000259" key="2">
    <source>
        <dbReference type="Pfam" id="PF13175"/>
    </source>
</evidence>
<dbReference type="InterPro" id="IPR027417">
    <property type="entry name" value="P-loop_NTPase"/>
</dbReference>
<dbReference type="Proteomes" id="UP000243719">
    <property type="component" value="Unassembled WGS sequence"/>
</dbReference>
<dbReference type="InterPro" id="IPR051396">
    <property type="entry name" value="Bact_Antivir_Def_Nuclease"/>
</dbReference>
<feature type="domain" description="Endonuclease GajA/Old nuclease/RecF-like AAA" evidence="2">
    <location>
        <begin position="256"/>
        <end position="483"/>
    </location>
</feature>
<reference evidence="5" key="1">
    <citation type="submission" date="2016-09" db="EMBL/GenBank/DDBJ databases">
        <authorList>
            <person name="Varghese N."/>
            <person name="Submissions S."/>
        </authorList>
    </citation>
    <scope>NUCLEOTIDE SEQUENCE [LARGE SCALE GENOMIC DNA]</scope>
    <source>
        <strain evidence="5">JS23</strain>
    </source>
</reference>
<dbReference type="STRING" id="1770053.SAMN05216551_1062"/>
<dbReference type="InterPro" id="IPR034139">
    <property type="entry name" value="TOPRIM_OLD"/>
</dbReference>
<protein>
    <submittedName>
        <fullName evidence="4">AAA ATPase domain-containing protein</fullName>
    </submittedName>
</protein>
<dbReference type="EMBL" id="FNLO01000006">
    <property type="protein sequence ID" value="SDV48712.1"/>
    <property type="molecule type" value="Genomic_DNA"/>
</dbReference>
<keyword evidence="5" id="KW-1185">Reference proteome</keyword>
<evidence type="ECO:0000259" key="3">
    <source>
        <dbReference type="Pfam" id="PF20469"/>
    </source>
</evidence>
<dbReference type="PANTHER" id="PTHR43581">
    <property type="entry name" value="ATP/GTP PHOSPHATASE"/>
    <property type="match status" value="1"/>
</dbReference>
<dbReference type="CDD" id="cd01026">
    <property type="entry name" value="TOPRIM_OLD"/>
    <property type="match status" value="1"/>
</dbReference>
<feature type="compositionally biased region" description="Basic and acidic residues" evidence="1">
    <location>
        <begin position="266"/>
        <end position="280"/>
    </location>
</feature>
<dbReference type="AlphaFoldDB" id="A0A1H2PRK0"/>
<dbReference type="SUPFAM" id="SSF52540">
    <property type="entry name" value="P-loop containing nucleoside triphosphate hydrolases"/>
    <property type="match status" value="1"/>
</dbReference>
<name>A0A1H2PRK0_9BURK</name>
<dbReference type="Pfam" id="PF20469">
    <property type="entry name" value="OLD-like_TOPRIM"/>
    <property type="match status" value="1"/>
</dbReference>
<dbReference type="RefSeq" id="WP_091908065.1">
    <property type="nucleotide sequence ID" value="NZ_FNLO01000006.1"/>
</dbReference>
<evidence type="ECO:0000313" key="5">
    <source>
        <dbReference type="Proteomes" id="UP000243719"/>
    </source>
</evidence>
<dbReference type="PANTHER" id="PTHR43581:SF2">
    <property type="entry name" value="EXCINUCLEASE ATPASE SUBUNIT"/>
    <property type="match status" value="1"/>
</dbReference>
<dbReference type="InterPro" id="IPR041685">
    <property type="entry name" value="AAA_GajA/Old/RecF-like"/>
</dbReference>
<evidence type="ECO:0000256" key="1">
    <source>
        <dbReference type="SAM" id="MobiDB-lite"/>
    </source>
</evidence>
<dbReference type="OrthoDB" id="3322489at2"/>
<feature type="domain" description="OLD protein-like TOPRIM" evidence="3">
    <location>
        <begin position="540"/>
        <end position="606"/>
    </location>
</feature>
<proteinExistence type="predicted"/>